<dbReference type="PANTHER" id="PTHR19855">
    <property type="entry name" value="WD40 REPEAT PROTEIN 12, 37"/>
    <property type="match status" value="1"/>
</dbReference>
<feature type="region of interest" description="Disordered" evidence="4">
    <location>
        <begin position="627"/>
        <end position="652"/>
    </location>
</feature>
<dbReference type="InterPro" id="IPR011047">
    <property type="entry name" value="Quinoprotein_ADH-like_sf"/>
</dbReference>
<accession>A0A0D3ITL8</accession>
<evidence type="ECO:0000256" key="2">
    <source>
        <dbReference type="ARBA" id="ARBA00022737"/>
    </source>
</evidence>
<keyword evidence="6" id="KW-1185">Reference proteome</keyword>
<keyword evidence="2" id="KW-0677">Repeat</keyword>
<evidence type="ECO:0000313" key="5">
    <source>
        <dbReference type="EnsemblProtists" id="EOD14603"/>
    </source>
</evidence>
<dbReference type="KEGG" id="ehx:EMIHUDRAFT_96308"/>
<dbReference type="InterPro" id="IPR019775">
    <property type="entry name" value="WD40_repeat_CS"/>
</dbReference>
<proteinExistence type="predicted"/>
<dbReference type="STRING" id="2903.R1BWR1"/>
<evidence type="ECO:0000313" key="6">
    <source>
        <dbReference type="Proteomes" id="UP000013827"/>
    </source>
</evidence>
<dbReference type="InterPro" id="IPR015943">
    <property type="entry name" value="WD40/YVTN_repeat-like_dom_sf"/>
</dbReference>
<dbReference type="RefSeq" id="XP_005767032.1">
    <property type="nucleotide sequence ID" value="XM_005766975.1"/>
</dbReference>
<dbReference type="PANTHER" id="PTHR19855:SF25">
    <property type="match status" value="1"/>
</dbReference>
<dbReference type="SMART" id="SM00320">
    <property type="entry name" value="WD40"/>
    <property type="match status" value="3"/>
</dbReference>
<dbReference type="EnsemblProtists" id="EOD14603">
    <property type="protein sequence ID" value="EOD14603"/>
    <property type="gene ID" value="EMIHUDRAFT_96308"/>
</dbReference>
<dbReference type="AlphaFoldDB" id="A0A0D3ITL8"/>
<feature type="compositionally biased region" description="Basic residues" evidence="4">
    <location>
        <begin position="1"/>
        <end position="10"/>
    </location>
</feature>
<dbReference type="GeneID" id="17260888"/>
<name>A0A0D3ITL8_EMIH1</name>
<dbReference type="Proteomes" id="UP000013827">
    <property type="component" value="Unassembled WGS sequence"/>
</dbReference>
<feature type="region of interest" description="Disordered" evidence="4">
    <location>
        <begin position="1"/>
        <end position="36"/>
    </location>
</feature>
<feature type="compositionally biased region" description="Acidic residues" evidence="4">
    <location>
        <begin position="639"/>
        <end position="650"/>
    </location>
</feature>
<feature type="repeat" description="WD" evidence="3">
    <location>
        <begin position="508"/>
        <end position="550"/>
    </location>
</feature>
<evidence type="ECO:0000256" key="1">
    <source>
        <dbReference type="ARBA" id="ARBA00022574"/>
    </source>
</evidence>
<organism evidence="5 6">
    <name type="scientific">Emiliania huxleyi (strain CCMP1516)</name>
    <dbReference type="NCBI Taxonomy" id="280463"/>
    <lineage>
        <taxon>Eukaryota</taxon>
        <taxon>Haptista</taxon>
        <taxon>Haptophyta</taxon>
        <taxon>Prymnesiophyceae</taxon>
        <taxon>Isochrysidales</taxon>
        <taxon>Noelaerhabdaceae</taxon>
        <taxon>Emiliania</taxon>
    </lineage>
</organism>
<evidence type="ECO:0000256" key="4">
    <source>
        <dbReference type="SAM" id="MobiDB-lite"/>
    </source>
</evidence>
<dbReference type="InterPro" id="IPR001680">
    <property type="entry name" value="WD40_rpt"/>
</dbReference>
<reference evidence="6" key="1">
    <citation type="journal article" date="2013" name="Nature">
        <title>Pan genome of the phytoplankton Emiliania underpins its global distribution.</title>
        <authorList>
            <person name="Read B.A."/>
            <person name="Kegel J."/>
            <person name="Klute M.J."/>
            <person name="Kuo A."/>
            <person name="Lefebvre S.C."/>
            <person name="Maumus F."/>
            <person name="Mayer C."/>
            <person name="Miller J."/>
            <person name="Monier A."/>
            <person name="Salamov A."/>
            <person name="Young J."/>
            <person name="Aguilar M."/>
            <person name="Claverie J.M."/>
            <person name="Frickenhaus S."/>
            <person name="Gonzalez K."/>
            <person name="Herman E.K."/>
            <person name="Lin Y.C."/>
            <person name="Napier J."/>
            <person name="Ogata H."/>
            <person name="Sarno A.F."/>
            <person name="Shmutz J."/>
            <person name="Schroeder D."/>
            <person name="de Vargas C."/>
            <person name="Verret F."/>
            <person name="von Dassow P."/>
            <person name="Valentin K."/>
            <person name="Van de Peer Y."/>
            <person name="Wheeler G."/>
            <person name="Dacks J.B."/>
            <person name="Delwiche C.F."/>
            <person name="Dyhrman S.T."/>
            <person name="Glockner G."/>
            <person name="John U."/>
            <person name="Richards T."/>
            <person name="Worden A.Z."/>
            <person name="Zhang X."/>
            <person name="Grigoriev I.V."/>
            <person name="Allen A.E."/>
            <person name="Bidle K."/>
            <person name="Borodovsky M."/>
            <person name="Bowler C."/>
            <person name="Brownlee C."/>
            <person name="Cock J.M."/>
            <person name="Elias M."/>
            <person name="Gladyshev V.N."/>
            <person name="Groth M."/>
            <person name="Guda C."/>
            <person name="Hadaegh A."/>
            <person name="Iglesias-Rodriguez M.D."/>
            <person name="Jenkins J."/>
            <person name="Jones B.M."/>
            <person name="Lawson T."/>
            <person name="Leese F."/>
            <person name="Lindquist E."/>
            <person name="Lobanov A."/>
            <person name="Lomsadze A."/>
            <person name="Malik S.B."/>
            <person name="Marsh M.E."/>
            <person name="Mackinder L."/>
            <person name="Mock T."/>
            <person name="Mueller-Roeber B."/>
            <person name="Pagarete A."/>
            <person name="Parker M."/>
            <person name="Probert I."/>
            <person name="Quesneville H."/>
            <person name="Raines C."/>
            <person name="Rensing S.A."/>
            <person name="Riano-Pachon D.M."/>
            <person name="Richier S."/>
            <person name="Rokitta S."/>
            <person name="Shiraiwa Y."/>
            <person name="Soanes D.M."/>
            <person name="van der Giezen M."/>
            <person name="Wahlund T.M."/>
            <person name="Williams B."/>
            <person name="Wilson W."/>
            <person name="Wolfe G."/>
            <person name="Wurch L.L."/>
        </authorList>
    </citation>
    <scope>NUCLEOTIDE SEQUENCE</scope>
</reference>
<evidence type="ECO:0000256" key="3">
    <source>
        <dbReference type="PROSITE-ProRule" id="PRU00221"/>
    </source>
</evidence>
<dbReference type="PROSITE" id="PS50082">
    <property type="entry name" value="WD_REPEATS_2"/>
    <property type="match status" value="1"/>
</dbReference>
<sequence length="716" mass="76074">MPPKRARKRRGAADSVTATYAYGEDAADPPATGKPKPKTLCEIFAHLQGDTGPNELQLWNSAMRRTVSRAEREGKEAHDALMTRGLDGRLADGSMLVKSSLGYPESSSLSYLEHPSLIQMMLGLAAANGDHVTEEEMRERISSQMQRESESSAARAPTALPSRPEASTLLSRFDAAATEDPLAGQSEVPALARLLGEARCEVSSDFLHGDVRCLAAAGPALVLAGATGYKHREPWAKRFAPKAIEPRSLAECAAAALVGAAEPASLEACASALSGSASGSVLEQMTQYFEVEESYTASDPAAVKTLFSSSVRSAAVDPHSGLTWLGEACGRRFKAFDAEGRCCYTLDSPSTDALAVAAHHGARVLVAPGGAGKLAFWNTASLDARTGGVRQYRGEGPWRERVLTLQVLEGSEEADVLSFSDAEGVCWLEEVEGKVDVTRGEAPHATRTVEAGEHANSFSAICDVGDGKLALAANGRSRGDGTLNAEVIAVFDVAAGRTSRLFGHVPAPGGYIRQVNALSSAPELAGTLASGCSDGTVKIWDVRARRPTHTLLGLEDSRTEGIAAVALVAGGGGGWPFVFSSSPDAAIKLWDLRASGRCLYELATGNARVDSLVWHSESRTLLAVAERGEAPRSGGWGGDSDEEPEDEDWDAWPTDARHREDDFGVRWDLPHSGSSVVLQYRFKGSPAQPSRTMKSYFSKGNESVAKWRSIGEAYAW</sequence>
<dbReference type="SUPFAM" id="SSF50998">
    <property type="entry name" value="Quinoprotein alcohol dehydrogenase-like"/>
    <property type="match status" value="1"/>
</dbReference>
<keyword evidence="1 3" id="KW-0853">WD repeat</keyword>
<feature type="region of interest" description="Disordered" evidence="4">
    <location>
        <begin position="138"/>
        <end position="164"/>
    </location>
</feature>
<dbReference type="PaxDb" id="2903-EOD14603"/>
<dbReference type="Gene3D" id="2.130.10.10">
    <property type="entry name" value="YVTN repeat-like/Quinoprotein amine dehydrogenase"/>
    <property type="match status" value="1"/>
</dbReference>
<dbReference type="PROSITE" id="PS00678">
    <property type="entry name" value="WD_REPEATS_1"/>
    <property type="match status" value="1"/>
</dbReference>
<protein>
    <submittedName>
        <fullName evidence="5">Uncharacterized protein</fullName>
    </submittedName>
</protein>
<reference evidence="5" key="2">
    <citation type="submission" date="2024-10" db="UniProtKB">
        <authorList>
            <consortium name="EnsemblProtists"/>
        </authorList>
    </citation>
    <scope>IDENTIFICATION</scope>
</reference>
<dbReference type="HOGENOM" id="CLU_363096_0_0_1"/>